<feature type="transmembrane region" description="Helical" evidence="6">
    <location>
        <begin position="160"/>
        <end position="181"/>
    </location>
</feature>
<evidence type="ECO:0000256" key="6">
    <source>
        <dbReference type="HAMAP-Rule" id="MF_01844"/>
    </source>
</evidence>
<dbReference type="InterPro" id="IPR004670">
    <property type="entry name" value="NhaA"/>
</dbReference>
<feature type="transmembrane region" description="Helical" evidence="6">
    <location>
        <begin position="265"/>
        <end position="283"/>
    </location>
</feature>
<dbReference type="EMBL" id="CP012700">
    <property type="protein sequence ID" value="ALH81962.1"/>
    <property type="molecule type" value="Genomic_DNA"/>
</dbReference>
<keyword evidence="5 6" id="KW-0472">Membrane</keyword>
<dbReference type="GO" id="GO:0015385">
    <property type="term" value="F:sodium:proton antiporter activity"/>
    <property type="evidence" value="ECO:0007669"/>
    <property type="project" value="UniProtKB-UniRule"/>
</dbReference>
<keyword evidence="2 6" id="KW-1003">Cell membrane</keyword>
<comment type="similarity">
    <text evidence="6">Belongs to the NhaA Na(+)/H(+) (TC 2.A.33) antiporter family.</text>
</comment>
<feature type="compositionally biased region" description="Acidic residues" evidence="7">
    <location>
        <begin position="405"/>
        <end position="421"/>
    </location>
</feature>
<feature type="transmembrane region" description="Helical" evidence="6">
    <location>
        <begin position="220"/>
        <end position="245"/>
    </location>
</feature>
<protein>
    <recommendedName>
        <fullName evidence="6">Na(+)/H(+) antiporter NhaA</fullName>
    </recommendedName>
    <alternativeName>
        <fullName evidence="6">Sodium/proton antiporter NhaA</fullName>
    </alternativeName>
</protein>
<feature type="transmembrane region" description="Helical" evidence="6">
    <location>
        <begin position="60"/>
        <end position="81"/>
    </location>
</feature>
<evidence type="ECO:0000256" key="2">
    <source>
        <dbReference type="ARBA" id="ARBA00022475"/>
    </source>
</evidence>
<dbReference type="Gene3D" id="1.20.1530.10">
    <property type="entry name" value="Na+/H+ antiporter like domain"/>
    <property type="match status" value="1"/>
</dbReference>
<comment type="function">
    <text evidence="6">Na(+)/H(+) antiporter that extrudes sodium in exchange for external protons.</text>
</comment>
<dbReference type="PANTHER" id="PTHR30341">
    <property type="entry name" value="SODIUM ION/PROTON ANTIPORTER NHAA-RELATED"/>
    <property type="match status" value="1"/>
</dbReference>
<dbReference type="Proteomes" id="UP000058074">
    <property type="component" value="Chromosome"/>
</dbReference>
<dbReference type="RefSeq" id="WP_054589093.1">
    <property type="nucleotide sequence ID" value="NZ_CP012700.1"/>
</dbReference>
<evidence type="ECO:0000313" key="8">
    <source>
        <dbReference type="EMBL" id="ALH81962.1"/>
    </source>
</evidence>
<dbReference type="AlphaFoldDB" id="A0A0N9V000"/>
<feature type="transmembrane region" description="Helical" evidence="6">
    <location>
        <begin position="295"/>
        <end position="319"/>
    </location>
</feature>
<feature type="transmembrane region" description="Helical" evidence="6">
    <location>
        <begin position="21"/>
        <end position="40"/>
    </location>
</feature>
<feature type="region of interest" description="Disordered" evidence="7">
    <location>
        <begin position="403"/>
        <end position="428"/>
    </location>
</feature>
<dbReference type="KEGG" id="smag:AN936_16845"/>
<keyword evidence="6" id="KW-0739">Sodium transport</keyword>
<organism evidence="8 9">
    <name type="scientific">Sphingopyxis macrogoltabida</name>
    <name type="common">Sphingomonas macrogoltabidus</name>
    <dbReference type="NCBI Taxonomy" id="33050"/>
    <lineage>
        <taxon>Bacteria</taxon>
        <taxon>Pseudomonadati</taxon>
        <taxon>Pseudomonadota</taxon>
        <taxon>Alphaproteobacteria</taxon>
        <taxon>Sphingomonadales</taxon>
        <taxon>Sphingomonadaceae</taxon>
        <taxon>Sphingopyxis</taxon>
    </lineage>
</organism>
<feature type="transmembrane region" description="Helical" evidence="6">
    <location>
        <begin position="339"/>
        <end position="361"/>
    </location>
</feature>
<evidence type="ECO:0000256" key="5">
    <source>
        <dbReference type="ARBA" id="ARBA00023136"/>
    </source>
</evidence>
<dbReference type="InterPro" id="IPR023171">
    <property type="entry name" value="Na/H_antiporter_dom_sf"/>
</dbReference>
<keyword evidence="3 6" id="KW-0812">Transmembrane</keyword>
<dbReference type="GO" id="GO:0006885">
    <property type="term" value="P:regulation of pH"/>
    <property type="evidence" value="ECO:0007669"/>
    <property type="project" value="UniProtKB-UniRule"/>
</dbReference>
<reference evidence="8 9" key="1">
    <citation type="journal article" date="2015" name="Genome Announc.">
        <title>Complete Genome Sequence of Polypropylene Glycol- and Polyethylene Glycol-Degrading Sphingopyxis macrogoltabida Strain EY-1.</title>
        <authorList>
            <person name="Ohtsubo Y."/>
            <person name="Nagata Y."/>
            <person name="Numata M."/>
            <person name="Tsuchikane K."/>
            <person name="Hosoyama A."/>
            <person name="Yamazoe A."/>
            <person name="Tsuda M."/>
            <person name="Fujita N."/>
            <person name="Kawai F."/>
        </authorList>
    </citation>
    <scope>NUCLEOTIDE SEQUENCE [LARGE SCALE GENOMIC DNA]</scope>
    <source>
        <strain evidence="8 9">EY-1</strain>
    </source>
</reference>
<dbReference type="Pfam" id="PF06965">
    <property type="entry name" value="Na_H_antiport_1"/>
    <property type="match status" value="1"/>
</dbReference>
<evidence type="ECO:0000256" key="3">
    <source>
        <dbReference type="ARBA" id="ARBA00022692"/>
    </source>
</evidence>
<evidence type="ECO:0000256" key="7">
    <source>
        <dbReference type="SAM" id="MobiDB-lite"/>
    </source>
</evidence>
<proteinExistence type="inferred from homology"/>
<keyword evidence="4 6" id="KW-1133">Transmembrane helix</keyword>
<dbReference type="OrthoDB" id="9808135at2"/>
<comment type="catalytic activity">
    <reaction evidence="6">
        <text>Na(+)(in) + 2 H(+)(out) = Na(+)(out) + 2 H(+)(in)</text>
        <dbReference type="Rhea" id="RHEA:29251"/>
        <dbReference type="ChEBI" id="CHEBI:15378"/>
        <dbReference type="ChEBI" id="CHEBI:29101"/>
    </reaction>
</comment>
<accession>A0A0N9V000</accession>
<keyword evidence="6" id="KW-0406">Ion transport</keyword>
<sequence>MPRKSAPRSALRDFLESESAGGMLLIFAAILAMIVANSAFGETYLHVIHAVTGPVLTDKLGPMTVHLWINDGLMAVFFLLVGLEIKREFVDGRLASWDRRRLPFIAAAAGMAVPAALYMLFAGGTPGLAQGWAIPAATDIAFAIGVLALLGKRAPTSLKLFLVTVAIVDDMGAVAIIALFYTAKINVAALAAAAVIVGAMFACNRLGVRSLIVYLLMFVLLWYAMLLSGVHATIAGVLAAMAIPFDRTPGAPDSATSPLHRLEHGLHPWVAFAIVPLFGFANAGVDMSGLTVDQIFAPLPLGIAAGLFLGKQIGIFGSVWLSVKLGIAGKLRGATWPQIYGVSLLCGIGFTMSLFIGGLAFPGDATLIEEAKIGILMGSLVAALAGFAVLRFTPLHPEHDRIETESDAEIASDGDVNDTCEPEGRANA</sequence>
<dbReference type="PATRIC" id="fig|33050.5.peg.3493"/>
<keyword evidence="6" id="KW-0813">Transport</keyword>
<evidence type="ECO:0000256" key="4">
    <source>
        <dbReference type="ARBA" id="ARBA00022989"/>
    </source>
</evidence>
<dbReference type="PANTHER" id="PTHR30341:SF0">
    <property type="entry name" value="NA(+)_H(+) ANTIPORTER NHAA"/>
    <property type="match status" value="1"/>
</dbReference>
<dbReference type="NCBIfam" id="NF007112">
    <property type="entry name" value="PRK09561.1"/>
    <property type="match status" value="1"/>
</dbReference>
<comment type="subcellular location">
    <subcellularLocation>
        <location evidence="1">Cell inner membrane</location>
        <topology evidence="1">Multi-pass membrane protein</topology>
    </subcellularLocation>
    <subcellularLocation>
        <location evidence="6">Cell membrane</location>
        <topology evidence="6">Multi-pass membrane protein</topology>
    </subcellularLocation>
</comment>
<feature type="transmembrane region" description="Helical" evidence="6">
    <location>
        <begin position="102"/>
        <end position="120"/>
    </location>
</feature>
<dbReference type="HAMAP" id="MF_01844">
    <property type="entry name" value="NhaA"/>
    <property type="match status" value="1"/>
</dbReference>
<evidence type="ECO:0000256" key="1">
    <source>
        <dbReference type="ARBA" id="ARBA00004429"/>
    </source>
</evidence>
<name>A0A0N9V000_SPHMC</name>
<feature type="transmembrane region" description="Helical" evidence="6">
    <location>
        <begin position="187"/>
        <end position="208"/>
    </location>
</feature>
<keyword evidence="6" id="KW-0915">Sodium</keyword>
<dbReference type="NCBIfam" id="NF007111">
    <property type="entry name" value="PRK09560.1"/>
    <property type="match status" value="1"/>
</dbReference>
<keyword evidence="6" id="KW-0050">Antiport</keyword>
<dbReference type="GO" id="GO:0005886">
    <property type="term" value="C:plasma membrane"/>
    <property type="evidence" value="ECO:0007669"/>
    <property type="project" value="UniProtKB-SubCell"/>
</dbReference>
<feature type="transmembrane region" description="Helical" evidence="6">
    <location>
        <begin position="132"/>
        <end position="151"/>
    </location>
</feature>
<evidence type="ECO:0000313" key="9">
    <source>
        <dbReference type="Proteomes" id="UP000058074"/>
    </source>
</evidence>
<dbReference type="NCBIfam" id="TIGR00773">
    <property type="entry name" value="NhaA"/>
    <property type="match status" value="1"/>
</dbReference>
<feature type="transmembrane region" description="Helical" evidence="6">
    <location>
        <begin position="373"/>
        <end position="392"/>
    </location>
</feature>
<gene>
    <name evidence="6 8" type="primary">nhaA</name>
    <name evidence="8" type="ORF">AN936_16845</name>
</gene>